<dbReference type="AlphaFoldDB" id="A0A2R5GRN3"/>
<evidence type="ECO:0000313" key="2">
    <source>
        <dbReference type="EMBL" id="GBG31001.1"/>
    </source>
</evidence>
<proteinExistence type="predicted"/>
<feature type="region of interest" description="Disordered" evidence="1">
    <location>
        <begin position="1"/>
        <end position="65"/>
    </location>
</feature>
<dbReference type="InParanoid" id="A0A2R5GRN3"/>
<feature type="region of interest" description="Disordered" evidence="1">
    <location>
        <begin position="197"/>
        <end position="237"/>
    </location>
</feature>
<keyword evidence="3" id="KW-1185">Reference proteome</keyword>
<comment type="caution">
    <text evidence="2">The sequence shown here is derived from an EMBL/GenBank/DDBJ whole genome shotgun (WGS) entry which is preliminary data.</text>
</comment>
<feature type="compositionally biased region" description="Basic residues" evidence="1">
    <location>
        <begin position="55"/>
        <end position="65"/>
    </location>
</feature>
<evidence type="ECO:0000313" key="3">
    <source>
        <dbReference type="Proteomes" id="UP000241890"/>
    </source>
</evidence>
<gene>
    <name evidence="2" type="ORF">FCC1311_072222</name>
</gene>
<organism evidence="2 3">
    <name type="scientific">Hondaea fermentalgiana</name>
    <dbReference type="NCBI Taxonomy" id="2315210"/>
    <lineage>
        <taxon>Eukaryota</taxon>
        <taxon>Sar</taxon>
        <taxon>Stramenopiles</taxon>
        <taxon>Bigyra</taxon>
        <taxon>Labyrinthulomycetes</taxon>
        <taxon>Thraustochytrida</taxon>
        <taxon>Thraustochytriidae</taxon>
        <taxon>Hondaea</taxon>
    </lineage>
</organism>
<accession>A0A2R5GRN3</accession>
<dbReference type="Proteomes" id="UP000241890">
    <property type="component" value="Unassembled WGS sequence"/>
</dbReference>
<protein>
    <submittedName>
        <fullName evidence="2">Uncharacterized protein</fullName>
    </submittedName>
</protein>
<sequence>MAVLTIAHESVVSEKDSSLETTQIRQDAEERYYKRRGPDAGRPSPLPAQSPSKKSAAKKTKLKRKKKLQVEISAVERAALHGSLSWVPRSPPAAQRSLQLDDIREPAARNKNDSRGSDVLVVSDLPLSPLMRSERDLDALEDSIMTEVRDLSNSYGAISLAASSARASGYGGATFDPALEGLATKIIRKEEQLQMVGQTRKSIHESFDLSSDEDDGSGDYCGTNNEKRRGRRGTALY</sequence>
<feature type="compositionally biased region" description="Basic and acidic residues" evidence="1">
    <location>
        <begin position="26"/>
        <end position="39"/>
    </location>
</feature>
<feature type="compositionally biased region" description="Basic residues" evidence="1">
    <location>
        <begin position="228"/>
        <end position="237"/>
    </location>
</feature>
<evidence type="ECO:0000256" key="1">
    <source>
        <dbReference type="SAM" id="MobiDB-lite"/>
    </source>
</evidence>
<dbReference type="EMBL" id="BEYU01000087">
    <property type="protein sequence ID" value="GBG31001.1"/>
    <property type="molecule type" value="Genomic_DNA"/>
</dbReference>
<name>A0A2R5GRN3_9STRA</name>
<reference evidence="2 3" key="1">
    <citation type="submission" date="2017-12" db="EMBL/GenBank/DDBJ databases">
        <title>Sequencing, de novo assembly and annotation of complete genome of a new Thraustochytrid species, strain FCC1311.</title>
        <authorList>
            <person name="Sedici K."/>
            <person name="Godart F."/>
            <person name="Aiese Cigliano R."/>
            <person name="Sanseverino W."/>
            <person name="Barakat M."/>
            <person name="Ortet P."/>
            <person name="Marechal E."/>
            <person name="Cagnac O."/>
            <person name="Amato A."/>
        </authorList>
    </citation>
    <scope>NUCLEOTIDE SEQUENCE [LARGE SCALE GENOMIC DNA]</scope>
</reference>